<gene>
    <name evidence="1" type="ORF">GMARGA_LOCUS15824</name>
</gene>
<protein>
    <submittedName>
        <fullName evidence="1">34989_t:CDS:1</fullName>
    </submittedName>
</protein>
<sequence>MEEVTIPKHHYKKIEQNSIELKILTAYNIIIYKFDHEFLINYKKRRNLDTSSEERLIIESRNRKFLEEYHEVYELITYWYGYYLDQGIAGAQLRYAFSLIKNKTIKDIQAFINYLNQSAENGNNIAQYNLGDIYFFGKFNVSVDKEKGKKLLISAAKNKNTKAIELCRKENINLDQDDFVTLKNPLIGHNK</sequence>
<keyword evidence="2" id="KW-1185">Reference proteome</keyword>
<name>A0ABN7V8X1_GIGMA</name>
<dbReference type="Proteomes" id="UP000789901">
    <property type="component" value="Unassembled WGS sequence"/>
</dbReference>
<dbReference type="SMART" id="SM00671">
    <property type="entry name" value="SEL1"/>
    <property type="match status" value="2"/>
</dbReference>
<organism evidence="1 2">
    <name type="scientific">Gigaspora margarita</name>
    <dbReference type="NCBI Taxonomy" id="4874"/>
    <lineage>
        <taxon>Eukaryota</taxon>
        <taxon>Fungi</taxon>
        <taxon>Fungi incertae sedis</taxon>
        <taxon>Mucoromycota</taxon>
        <taxon>Glomeromycotina</taxon>
        <taxon>Glomeromycetes</taxon>
        <taxon>Diversisporales</taxon>
        <taxon>Gigasporaceae</taxon>
        <taxon>Gigaspora</taxon>
    </lineage>
</organism>
<accession>A0ABN7V8X1</accession>
<dbReference type="InterPro" id="IPR011990">
    <property type="entry name" value="TPR-like_helical_dom_sf"/>
</dbReference>
<evidence type="ECO:0000313" key="1">
    <source>
        <dbReference type="EMBL" id="CAG8745474.1"/>
    </source>
</evidence>
<dbReference type="Gene3D" id="1.25.40.10">
    <property type="entry name" value="Tetratricopeptide repeat domain"/>
    <property type="match status" value="1"/>
</dbReference>
<dbReference type="Pfam" id="PF08238">
    <property type="entry name" value="Sel1"/>
    <property type="match status" value="1"/>
</dbReference>
<evidence type="ECO:0000313" key="2">
    <source>
        <dbReference type="Proteomes" id="UP000789901"/>
    </source>
</evidence>
<dbReference type="InterPro" id="IPR006597">
    <property type="entry name" value="Sel1-like"/>
</dbReference>
<dbReference type="SUPFAM" id="SSF81901">
    <property type="entry name" value="HCP-like"/>
    <property type="match status" value="1"/>
</dbReference>
<comment type="caution">
    <text evidence="1">The sequence shown here is derived from an EMBL/GenBank/DDBJ whole genome shotgun (WGS) entry which is preliminary data.</text>
</comment>
<reference evidence="1 2" key="1">
    <citation type="submission" date="2021-06" db="EMBL/GenBank/DDBJ databases">
        <authorList>
            <person name="Kallberg Y."/>
            <person name="Tangrot J."/>
            <person name="Rosling A."/>
        </authorList>
    </citation>
    <scope>NUCLEOTIDE SEQUENCE [LARGE SCALE GENOMIC DNA]</scope>
    <source>
        <strain evidence="1 2">120-4 pot B 10/14</strain>
    </source>
</reference>
<dbReference type="EMBL" id="CAJVQB010011134">
    <property type="protein sequence ID" value="CAG8745474.1"/>
    <property type="molecule type" value="Genomic_DNA"/>
</dbReference>
<proteinExistence type="predicted"/>